<reference evidence="1" key="1">
    <citation type="submission" date="2014-11" db="EMBL/GenBank/DDBJ databases">
        <authorList>
            <person name="Amaro Gonzalez C."/>
        </authorList>
    </citation>
    <scope>NUCLEOTIDE SEQUENCE</scope>
</reference>
<organism evidence="1">
    <name type="scientific">Anguilla anguilla</name>
    <name type="common">European freshwater eel</name>
    <name type="synonym">Muraena anguilla</name>
    <dbReference type="NCBI Taxonomy" id="7936"/>
    <lineage>
        <taxon>Eukaryota</taxon>
        <taxon>Metazoa</taxon>
        <taxon>Chordata</taxon>
        <taxon>Craniata</taxon>
        <taxon>Vertebrata</taxon>
        <taxon>Euteleostomi</taxon>
        <taxon>Actinopterygii</taxon>
        <taxon>Neopterygii</taxon>
        <taxon>Teleostei</taxon>
        <taxon>Anguilliformes</taxon>
        <taxon>Anguillidae</taxon>
        <taxon>Anguilla</taxon>
    </lineage>
</organism>
<dbReference type="EMBL" id="GBXM01069437">
    <property type="protein sequence ID" value="JAH39140.1"/>
    <property type="molecule type" value="Transcribed_RNA"/>
</dbReference>
<sequence>MSMFVTCHFLKRGGVTDMIYIPQSGFSGVRLFWEPLLQCMQGLHTSSVYYWAIRFKQDTAYHKGL</sequence>
<protein>
    <submittedName>
        <fullName evidence="1">Uncharacterized protein</fullName>
    </submittedName>
</protein>
<proteinExistence type="predicted"/>
<reference evidence="1" key="2">
    <citation type="journal article" date="2015" name="Fish Shellfish Immunol.">
        <title>Early steps in the European eel (Anguilla anguilla)-Vibrio vulnificus interaction in the gills: Role of the RtxA13 toxin.</title>
        <authorList>
            <person name="Callol A."/>
            <person name="Pajuelo D."/>
            <person name="Ebbesson L."/>
            <person name="Teles M."/>
            <person name="MacKenzie S."/>
            <person name="Amaro C."/>
        </authorList>
    </citation>
    <scope>NUCLEOTIDE SEQUENCE</scope>
</reference>
<accession>A0A0E9SEL7</accession>
<evidence type="ECO:0000313" key="1">
    <source>
        <dbReference type="EMBL" id="JAH39140.1"/>
    </source>
</evidence>
<dbReference type="AlphaFoldDB" id="A0A0E9SEL7"/>
<name>A0A0E9SEL7_ANGAN</name>